<dbReference type="PANTHER" id="PTHR23355:SF9">
    <property type="entry name" value="DIS3-LIKE EXONUCLEASE 2"/>
    <property type="match status" value="1"/>
</dbReference>
<keyword evidence="3" id="KW-1185">Reference proteome</keyword>
<dbReference type="SMART" id="SM00955">
    <property type="entry name" value="RNB"/>
    <property type="match status" value="1"/>
</dbReference>
<reference evidence="2" key="1">
    <citation type="submission" date="2020-12" db="EMBL/GenBank/DDBJ databases">
        <title>Antrihabitans popcorni sp. nov. and Antrihabitans auranticaus sp. nov., isolated from a larva cave.</title>
        <authorList>
            <person name="Lee S.D."/>
            <person name="Kim I.S."/>
        </authorList>
    </citation>
    <scope>NUCLEOTIDE SEQUENCE</scope>
    <source>
        <strain evidence="2">YC3-6</strain>
    </source>
</reference>
<dbReference type="GO" id="GO:0004540">
    <property type="term" value="F:RNA nuclease activity"/>
    <property type="evidence" value="ECO:0007669"/>
    <property type="project" value="InterPro"/>
</dbReference>
<dbReference type="InterPro" id="IPR040596">
    <property type="entry name" value="RNase_II_C_S1"/>
</dbReference>
<comment type="caution">
    <text evidence="2">The sequence shown here is derived from an EMBL/GenBank/DDBJ whole genome shotgun (WGS) entry which is preliminary data.</text>
</comment>
<sequence>MSRIAARTIDFGVVRTEFGLGEDYPEAAVQEARDASDSCSDQREDRTDLPLVTIDPPTSMDLDQAVHIARTDTGFVVSYAIADVGAMVVPGSALDQESRRRGQTFYLPDGSLPLHPRELSEGSASLLPELVRAAALWTIELDRNGETVRFDVRRATVRSVARFDYEGVQAAADAGTLHPSIEALPDVGRLRSAIAAARGAIELKLPDQEVVEDDTDGSWRLVLHPHTKADDWNAQISLLTGMCAASLMIEAKVGLLRTLPPAESDALASIRRTAAALGIEWQADRPIGALLAELDPNAPTTLVLMTEATTLLRGAGYAAFDGELPELTVHSGIGAPYAHVTAPLRRLSDRFSTEVCLAASAGTEIPAWARTALADLADVMRASDSQANKVDRACIDLTEAVLLAHRVGQRFAAVVVREADGKRDAEIFVEDPPVLAKCTGEPPEGASVQVELATADVRTRVVSFAYRS</sequence>
<protein>
    <submittedName>
        <fullName evidence="2">RNB domain-containing ribonuclease</fullName>
    </submittedName>
</protein>
<dbReference type="InterPro" id="IPR050180">
    <property type="entry name" value="RNR_Ribonuclease"/>
</dbReference>
<evidence type="ECO:0000259" key="1">
    <source>
        <dbReference type="SMART" id="SM00955"/>
    </source>
</evidence>
<gene>
    <name evidence="2" type="ORF">JGU71_23310</name>
</gene>
<dbReference type="InterPro" id="IPR012340">
    <property type="entry name" value="NA-bd_OB-fold"/>
</dbReference>
<name>A0A934U5R9_9NOCA</name>
<dbReference type="GO" id="GO:0006402">
    <property type="term" value="P:mRNA catabolic process"/>
    <property type="evidence" value="ECO:0007669"/>
    <property type="project" value="TreeGrafter"/>
</dbReference>
<feature type="domain" description="RNB" evidence="1">
    <location>
        <begin position="43"/>
        <end position="362"/>
    </location>
</feature>
<proteinExistence type="predicted"/>
<evidence type="ECO:0000313" key="2">
    <source>
        <dbReference type="EMBL" id="MBJ8341820.1"/>
    </source>
</evidence>
<dbReference type="SUPFAM" id="SSF50249">
    <property type="entry name" value="Nucleic acid-binding proteins"/>
    <property type="match status" value="1"/>
</dbReference>
<dbReference type="Pfam" id="PF00773">
    <property type="entry name" value="RNB"/>
    <property type="match status" value="1"/>
</dbReference>
<dbReference type="InterPro" id="IPR001900">
    <property type="entry name" value="RNase_II/R"/>
</dbReference>
<dbReference type="RefSeq" id="WP_199706956.1">
    <property type="nucleotide sequence ID" value="NZ_JAEMNV010000008.1"/>
</dbReference>
<dbReference type="Pfam" id="PF18614">
    <property type="entry name" value="RNase_II_C_S1"/>
    <property type="match status" value="1"/>
</dbReference>
<dbReference type="EMBL" id="JAEMNV010000008">
    <property type="protein sequence ID" value="MBJ8341820.1"/>
    <property type="molecule type" value="Genomic_DNA"/>
</dbReference>
<evidence type="ECO:0000313" key="3">
    <source>
        <dbReference type="Proteomes" id="UP000655868"/>
    </source>
</evidence>
<accession>A0A934U5R9</accession>
<organism evidence="2 3">
    <name type="scientific">Antrihabitans stalagmiti</name>
    <dbReference type="NCBI Taxonomy" id="2799499"/>
    <lineage>
        <taxon>Bacteria</taxon>
        <taxon>Bacillati</taxon>
        <taxon>Actinomycetota</taxon>
        <taxon>Actinomycetes</taxon>
        <taxon>Mycobacteriales</taxon>
        <taxon>Nocardiaceae</taxon>
        <taxon>Antrihabitans</taxon>
    </lineage>
</organism>
<dbReference type="Proteomes" id="UP000655868">
    <property type="component" value="Unassembled WGS sequence"/>
</dbReference>
<dbReference type="PANTHER" id="PTHR23355">
    <property type="entry name" value="RIBONUCLEASE"/>
    <property type="match status" value="1"/>
</dbReference>
<dbReference type="GO" id="GO:0003723">
    <property type="term" value="F:RNA binding"/>
    <property type="evidence" value="ECO:0007669"/>
    <property type="project" value="InterPro"/>
</dbReference>
<dbReference type="AlphaFoldDB" id="A0A934U5R9"/>